<evidence type="ECO:0000256" key="1">
    <source>
        <dbReference type="SAM" id="MobiDB-lite"/>
    </source>
</evidence>
<evidence type="ECO:0000313" key="3">
    <source>
        <dbReference type="Proteomes" id="UP000503462"/>
    </source>
</evidence>
<keyword evidence="3" id="KW-1185">Reference proteome</keyword>
<protein>
    <recommendedName>
        <fullName evidence="4">AB hydrolase-1 domain-containing protein</fullName>
    </recommendedName>
</protein>
<gene>
    <name evidence="2" type="ORF">AMS68_002775</name>
</gene>
<evidence type="ECO:0000313" key="2">
    <source>
        <dbReference type="EMBL" id="QIW97257.1"/>
    </source>
</evidence>
<feature type="compositionally biased region" description="Basic residues" evidence="1">
    <location>
        <begin position="260"/>
        <end position="269"/>
    </location>
</feature>
<dbReference type="AlphaFoldDB" id="A0A6H0XRI8"/>
<organism evidence="2 3">
    <name type="scientific">Peltaster fructicola</name>
    <dbReference type="NCBI Taxonomy" id="286661"/>
    <lineage>
        <taxon>Eukaryota</taxon>
        <taxon>Fungi</taxon>
        <taxon>Dikarya</taxon>
        <taxon>Ascomycota</taxon>
        <taxon>Pezizomycotina</taxon>
        <taxon>Dothideomycetes</taxon>
        <taxon>Dothideomycetes incertae sedis</taxon>
        <taxon>Peltaster</taxon>
    </lineage>
</organism>
<feature type="compositionally biased region" description="Basic and acidic residues" evidence="1">
    <location>
        <begin position="272"/>
        <end position="285"/>
    </location>
</feature>
<reference evidence="2 3" key="1">
    <citation type="journal article" date="2016" name="Sci. Rep.">
        <title>Peltaster fructicola genome reveals evolution from an invasive phytopathogen to an ectophytic parasite.</title>
        <authorList>
            <person name="Xu C."/>
            <person name="Chen H."/>
            <person name="Gleason M.L."/>
            <person name="Xu J.R."/>
            <person name="Liu H."/>
            <person name="Zhang R."/>
            <person name="Sun G."/>
        </authorList>
    </citation>
    <scope>NUCLEOTIDE SEQUENCE [LARGE SCALE GENOMIC DNA]</scope>
    <source>
        <strain evidence="2 3">LNHT1506</strain>
    </source>
</reference>
<proteinExistence type="predicted"/>
<sequence length="407" mass="44529">MEPAYSFTVPSIEDDTVLDCRIYHPGDLSARLPPQQHKLEALRGAVIAHPYSPLGGCYDDPIVLAVTEKLLQQGYIVATFNFRGAAGSAGSTSWSAKGEKEDFITLVGFIVRYMQSLAESNYTPGEDASPVHQAPRCPLRLLLAGYSYGSLILTRIPSLHNILQRFDNAAIGTSAAEVILRARRLAQETLRTAQELDTKNVRGRGSSTSSPSGRSRALSNTVRVGGEETQSSERRLSRGSRESRRGIDMVKKSAEAPHRIAMHFRRHSSSKSQEDVSEKSKDEKTPQLSTTALIKLRYLLISPLSPPLSYTLAPPSHIMQFFGQSSSVKDASTGFGMLEHDTLAIWGTNDGFSSSKKLTTWIERLQAAAPGLITGIDVDGAGHFWREHGVLKQLLEALASWTESHVV</sequence>
<name>A0A6H0XRI8_9PEZI</name>
<dbReference type="OrthoDB" id="10260961at2759"/>
<feature type="region of interest" description="Disordered" evidence="1">
    <location>
        <begin position="194"/>
        <end position="286"/>
    </location>
</feature>
<dbReference type="EMBL" id="CP051140">
    <property type="protein sequence ID" value="QIW97257.1"/>
    <property type="molecule type" value="Genomic_DNA"/>
</dbReference>
<feature type="compositionally biased region" description="Low complexity" evidence="1">
    <location>
        <begin position="203"/>
        <end position="216"/>
    </location>
</feature>
<dbReference type="SUPFAM" id="SSF53474">
    <property type="entry name" value="alpha/beta-Hydrolases"/>
    <property type="match status" value="1"/>
</dbReference>
<dbReference type="PANTHER" id="PTHR42103:SF2">
    <property type="entry name" value="AB HYDROLASE-1 DOMAIN-CONTAINING PROTEIN"/>
    <property type="match status" value="1"/>
</dbReference>
<evidence type="ECO:0008006" key="4">
    <source>
        <dbReference type="Google" id="ProtNLM"/>
    </source>
</evidence>
<dbReference type="Gene3D" id="3.40.50.1820">
    <property type="entry name" value="alpha/beta hydrolase"/>
    <property type="match status" value="1"/>
</dbReference>
<accession>A0A6H0XRI8</accession>
<dbReference type="PANTHER" id="PTHR42103">
    <property type="entry name" value="ALPHA/BETA-HYDROLASES SUPERFAMILY PROTEIN"/>
    <property type="match status" value="1"/>
</dbReference>
<dbReference type="InterPro" id="IPR029058">
    <property type="entry name" value="AB_hydrolase_fold"/>
</dbReference>
<dbReference type="Proteomes" id="UP000503462">
    <property type="component" value="Chromosome 2"/>
</dbReference>
<feature type="compositionally biased region" description="Basic and acidic residues" evidence="1">
    <location>
        <begin position="231"/>
        <end position="258"/>
    </location>
</feature>